<dbReference type="Gene3D" id="3.30.420.10">
    <property type="entry name" value="Ribonuclease H-like superfamily/Ribonuclease H"/>
    <property type="match status" value="1"/>
</dbReference>
<protein>
    <submittedName>
        <fullName evidence="2">Uncharacterized protein</fullName>
    </submittedName>
</protein>
<dbReference type="EMBL" id="CAJFCW020000005">
    <property type="protein sequence ID" value="CAG9118368.1"/>
    <property type="molecule type" value="Genomic_DNA"/>
</dbReference>
<proteinExistence type="predicted"/>
<gene>
    <name evidence="2" type="ORF">BOKJ2_LOCUS10409</name>
</gene>
<dbReference type="AlphaFoldDB" id="A0A811L7K9"/>
<accession>A0A811L7K9</accession>
<dbReference type="OrthoDB" id="616263at2759"/>
<evidence type="ECO:0000313" key="2">
    <source>
        <dbReference type="EMBL" id="CAD5223639.1"/>
    </source>
</evidence>
<feature type="region of interest" description="Disordered" evidence="1">
    <location>
        <begin position="1"/>
        <end position="21"/>
    </location>
</feature>
<dbReference type="InterPro" id="IPR036397">
    <property type="entry name" value="RNaseH_sf"/>
</dbReference>
<dbReference type="Proteomes" id="UP000614601">
    <property type="component" value="Unassembled WGS sequence"/>
</dbReference>
<reference evidence="2" key="1">
    <citation type="submission" date="2020-09" db="EMBL/GenBank/DDBJ databases">
        <authorList>
            <person name="Kikuchi T."/>
        </authorList>
    </citation>
    <scope>NUCLEOTIDE SEQUENCE</scope>
    <source>
        <strain evidence="2">SH1</strain>
    </source>
</reference>
<dbReference type="Proteomes" id="UP000783686">
    <property type="component" value="Unassembled WGS sequence"/>
</dbReference>
<name>A0A811L7K9_9BILA</name>
<keyword evidence="3" id="KW-1185">Reference proteome</keyword>
<dbReference type="GO" id="GO:0003676">
    <property type="term" value="F:nucleic acid binding"/>
    <property type="evidence" value="ECO:0007669"/>
    <property type="project" value="InterPro"/>
</dbReference>
<dbReference type="EMBL" id="CAJFDH010000005">
    <property type="protein sequence ID" value="CAD5223639.1"/>
    <property type="molecule type" value="Genomic_DNA"/>
</dbReference>
<evidence type="ECO:0000256" key="1">
    <source>
        <dbReference type="SAM" id="MobiDB-lite"/>
    </source>
</evidence>
<evidence type="ECO:0000313" key="3">
    <source>
        <dbReference type="Proteomes" id="UP000614601"/>
    </source>
</evidence>
<organism evidence="2 3">
    <name type="scientific">Bursaphelenchus okinawaensis</name>
    <dbReference type="NCBI Taxonomy" id="465554"/>
    <lineage>
        <taxon>Eukaryota</taxon>
        <taxon>Metazoa</taxon>
        <taxon>Ecdysozoa</taxon>
        <taxon>Nematoda</taxon>
        <taxon>Chromadorea</taxon>
        <taxon>Rhabditida</taxon>
        <taxon>Tylenchina</taxon>
        <taxon>Tylenchomorpha</taxon>
        <taxon>Aphelenchoidea</taxon>
        <taxon>Aphelenchoididae</taxon>
        <taxon>Bursaphelenchus</taxon>
    </lineage>
</organism>
<sequence length="77" mass="8972">MPRELTNDQTAKRRRASEKLLQQSKNDDVISRIFTVEVDLFNNNRRRSSWFKRGAAPKHVTTLRIAQKEADCNCLVV</sequence>
<comment type="caution">
    <text evidence="2">The sequence shown here is derived from an EMBL/GenBank/DDBJ whole genome shotgun (WGS) entry which is preliminary data.</text>
</comment>